<gene>
    <name evidence="1" type="ordered locus">Tint_1884</name>
</gene>
<name>D5X2A3_THIK1</name>
<protein>
    <submittedName>
        <fullName evidence="1">Uncharacterized protein</fullName>
    </submittedName>
</protein>
<dbReference type="EMBL" id="CP002021">
    <property type="protein sequence ID" value="ADG31249.1"/>
    <property type="molecule type" value="Genomic_DNA"/>
</dbReference>
<dbReference type="HOGENOM" id="CLU_1337001_0_0_4"/>
<dbReference type="AlphaFoldDB" id="D5X2A3"/>
<reference evidence="1" key="1">
    <citation type="submission" date="2010-04" db="EMBL/GenBank/DDBJ databases">
        <title>Complete sequence of Thiomonas intermedia K12.</title>
        <authorList>
            <consortium name="US DOE Joint Genome Institute"/>
            <person name="Lucas S."/>
            <person name="Copeland A."/>
            <person name="Lapidus A."/>
            <person name="Cheng J.-F."/>
            <person name="Bruce D."/>
            <person name="Goodwin L."/>
            <person name="Pitluck S."/>
            <person name="Davenport K."/>
            <person name="Detter J.C."/>
            <person name="Han C."/>
            <person name="Tapia R."/>
            <person name="Land M."/>
            <person name="Hauser L."/>
            <person name="Kyrpides N."/>
            <person name="Ovchinnikova G."/>
            <person name="Kerfeld C.A."/>
            <person name="Cannon G.C."/>
            <person name="Heinhorst S."/>
            <person name="Woyke T."/>
        </authorList>
    </citation>
    <scope>NUCLEOTIDE SEQUENCE [LARGE SCALE GENOMIC DNA]</scope>
    <source>
        <strain evidence="1">K12</strain>
    </source>
</reference>
<evidence type="ECO:0000313" key="1">
    <source>
        <dbReference type="EMBL" id="ADG31249.1"/>
    </source>
</evidence>
<sequence>MDLDKFQEMLAAPGRSKEQLLLILENARNKEAFAHILAVEQVLEQRFPGWRKRPSNRGGARPTVAMFQGEVREFPSQKEAYIWLIERFVANNPSPFVNLNWETVFIVKGQEVLYFAKSLLVLFLQKPHLGEDPNMHHRLSNGWYARLVLNEEQKVEILERIAAVSRFKMGVDWDWNSRGLAPGRLDPDELLRELKDLGLGHAANP</sequence>
<dbReference type="BioCyc" id="TINT75379:TINT_RS09455-MONOMER"/>
<organism evidence="1">
    <name type="scientific">Thiomonas intermedia (strain K12)</name>
    <name type="common">Thiobacillus intermedius</name>
    <dbReference type="NCBI Taxonomy" id="75379"/>
    <lineage>
        <taxon>Bacteria</taxon>
        <taxon>Pseudomonadati</taxon>
        <taxon>Pseudomonadota</taxon>
        <taxon>Betaproteobacteria</taxon>
        <taxon>Burkholderiales</taxon>
        <taxon>Thiomonas</taxon>
    </lineage>
</organism>
<dbReference type="KEGG" id="tin:Tint_1884"/>
<accession>D5X2A3</accession>
<proteinExistence type="predicted"/>